<evidence type="ECO:0000313" key="5">
    <source>
        <dbReference type="Proteomes" id="UP000244240"/>
    </source>
</evidence>
<evidence type="ECO:0000313" key="4">
    <source>
        <dbReference type="EMBL" id="PTX64644.1"/>
    </source>
</evidence>
<dbReference type="GO" id="GO:0016620">
    <property type="term" value="F:oxidoreductase activity, acting on the aldehyde or oxo group of donors, NAD or NADP as acceptor"/>
    <property type="evidence" value="ECO:0007669"/>
    <property type="project" value="InterPro"/>
</dbReference>
<feature type="region of interest" description="Disordered" evidence="2">
    <location>
        <begin position="449"/>
        <end position="483"/>
    </location>
</feature>
<evidence type="ECO:0000256" key="1">
    <source>
        <dbReference type="ARBA" id="ARBA00023002"/>
    </source>
</evidence>
<protein>
    <submittedName>
        <fullName evidence="4">Acetaldehyde dehydrogenase</fullName>
    </submittedName>
</protein>
<dbReference type="RefSeq" id="WP_108021706.1">
    <property type="nucleotide sequence ID" value="NZ_QBKR01000002.1"/>
</dbReference>
<dbReference type="Gene3D" id="3.40.309.10">
    <property type="entry name" value="Aldehyde Dehydrogenase, Chain A, domain 2"/>
    <property type="match status" value="1"/>
</dbReference>
<name>A0A2T6C8K0_9BACL</name>
<dbReference type="AlphaFoldDB" id="A0A2T6C8K0"/>
<organism evidence="4 5">
    <name type="scientific">Melghirimyces profundicolus</name>
    <dbReference type="NCBI Taxonomy" id="1242148"/>
    <lineage>
        <taxon>Bacteria</taxon>
        <taxon>Bacillati</taxon>
        <taxon>Bacillota</taxon>
        <taxon>Bacilli</taxon>
        <taxon>Bacillales</taxon>
        <taxon>Thermoactinomycetaceae</taxon>
        <taxon>Melghirimyces</taxon>
    </lineage>
</organism>
<accession>A0A2T6C8K0</accession>
<keyword evidence="5" id="KW-1185">Reference proteome</keyword>
<dbReference type="CDD" id="cd07122">
    <property type="entry name" value="ALDH_F20_ACDH"/>
    <property type="match status" value="1"/>
</dbReference>
<evidence type="ECO:0000256" key="2">
    <source>
        <dbReference type="SAM" id="MobiDB-lite"/>
    </source>
</evidence>
<dbReference type="OrthoDB" id="9815791at2"/>
<evidence type="ECO:0000259" key="3">
    <source>
        <dbReference type="Pfam" id="PF00171"/>
    </source>
</evidence>
<keyword evidence="1" id="KW-0560">Oxidoreductase</keyword>
<sequence length="498" mass="53518">MELDKDLLSLQEMRNAVERAKSAQKKLEAYSQEKIDAIIRAISEKSYQSAEVLAEMAVSETGRGVVEHKKVKNQFVSKDVYKSIQSTQTVGVIREDPENRIVEVASPFGVIAAVVPVTNPTSTAIYKTMIALKTRNAIVVSPHPSAARCTVETLKICAEAAVAAGAPEGTIGWVSRPTLEATQQLMKHPDVNLILATGGSGLVRAAYSSGKPAYGVGPGNVPAYIERSADVPRAVRQIIDSKSFDNGTVCASEQAILVDKNIKQMVLRELRNQGVYILNGEEKKKVEAVISPAGKGLNAQIVGLSAGKIAEMAGITVPGTCKVLLAEEDRIGKDVPFSIEKLSPILALYEVEDWKEASRLSIMLLDLGGKGHSFSIHSNDEEVIRNMALEIPVSRLLVNTGSTFGAIGATTELKPAMTLGCGSFGGNITSDNLTVQHLMNTKRLAYGTKETPQVREQTKVASRQPTREVEARSEGGEASGVGREEITRIVEQVLARMS</sequence>
<feature type="compositionally biased region" description="Basic and acidic residues" evidence="2">
    <location>
        <begin position="465"/>
        <end position="475"/>
    </location>
</feature>
<dbReference type="Pfam" id="PF00171">
    <property type="entry name" value="Aldedh"/>
    <property type="match status" value="1"/>
</dbReference>
<dbReference type="InterPro" id="IPR015590">
    <property type="entry name" value="Aldehyde_DH_dom"/>
</dbReference>
<dbReference type="Proteomes" id="UP000244240">
    <property type="component" value="Unassembled WGS sequence"/>
</dbReference>
<reference evidence="4 5" key="1">
    <citation type="submission" date="2018-04" db="EMBL/GenBank/DDBJ databases">
        <title>Genomic Encyclopedia of Archaeal and Bacterial Type Strains, Phase II (KMG-II): from individual species to whole genera.</title>
        <authorList>
            <person name="Goeker M."/>
        </authorList>
    </citation>
    <scope>NUCLEOTIDE SEQUENCE [LARGE SCALE GENOMIC DNA]</scope>
    <source>
        <strain evidence="4 5">DSM 45787</strain>
    </source>
</reference>
<comment type="caution">
    <text evidence="4">The sequence shown here is derived from an EMBL/GenBank/DDBJ whole genome shotgun (WGS) entry which is preliminary data.</text>
</comment>
<proteinExistence type="predicted"/>
<gene>
    <name evidence="4" type="ORF">C8P63_102138</name>
</gene>
<dbReference type="InterPro" id="IPR016163">
    <property type="entry name" value="Ald_DH_C"/>
</dbReference>
<dbReference type="SUPFAM" id="SSF53720">
    <property type="entry name" value="ALDH-like"/>
    <property type="match status" value="1"/>
</dbReference>
<feature type="domain" description="Aldehyde dehydrogenase" evidence="3">
    <location>
        <begin position="11"/>
        <end position="277"/>
    </location>
</feature>
<dbReference type="InterPro" id="IPR016162">
    <property type="entry name" value="Ald_DH_N"/>
</dbReference>
<dbReference type="PANTHER" id="PTHR11699">
    <property type="entry name" value="ALDEHYDE DEHYDROGENASE-RELATED"/>
    <property type="match status" value="1"/>
</dbReference>
<dbReference type="NCBIfam" id="TIGR02518">
    <property type="entry name" value="EutH_ACDH"/>
    <property type="match status" value="1"/>
</dbReference>
<dbReference type="EMBL" id="QBKR01000002">
    <property type="protein sequence ID" value="PTX64644.1"/>
    <property type="molecule type" value="Genomic_DNA"/>
</dbReference>
<dbReference type="InterPro" id="IPR016161">
    <property type="entry name" value="Ald_DH/histidinol_DH"/>
</dbReference>
<dbReference type="Gene3D" id="3.40.605.10">
    <property type="entry name" value="Aldehyde Dehydrogenase, Chain A, domain 1"/>
    <property type="match status" value="1"/>
</dbReference>
<dbReference type="InterPro" id="IPR013357">
    <property type="entry name" value="Acetaldehyde_DH_acetylating"/>
</dbReference>